<evidence type="ECO:0000256" key="7">
    <source>
        <dbReference type="ARBA" id="ARBA00023180"/>
    </source>
</evidence>
<reference evidence="10" key="1">
    <citation type="submission" date="2025-08" db="UniProtKB">
        <authorList>
            <consortium name="Ensembl"/>
        </authorList>
    </citation>
    <scope>IDENTIFICATION</scope>
</reference>
<feature type="domain" description="GP-PDE" evidence="9">
    <location>
        <begin position="179"/>
        <end position="437"/>
    </location>
</feature>
<evidence type="ECO:0000256" key="2">
    <source>
        <dbReference type="ARBA" id="ARBA00007277"/>
    </source>
</evidence>
<dbReference type="Pfam" id="PF03009">
    <property type="entry name" value="GDPD"/>
    <property type="match status" value="1"/>
</dbReference>
<keyword evidence="11" id="KW-1185">Reference proteome</keyword>
<keyword evidence="5 8" id="KW-1133">Transmembrane helix</keyword>
<dbReference type="Gene3D" id="3.20.20.190">
    <property type="entry name" value="Phosphatidylinositol (PI) phosphodiesterase"/>
    <property type="match status" value="1"/>
</dbReference>
<dbReference type="PANTHER" id="PTHR23344">
    <property type="entry name" value="GLYCEROPHOSPHORYL DIESTER PHOSPHODIESTERASE"/>
    <property type="match status" value="1"/>
</dbReference>
<proteinExistence type="inferred from homology"/>
<comment type="similarity">
    <text evidence="2">Belongs to the glycerophosphoryl diester phosphodiesterase family.</text>
</comment>
<evidence type="ECO:0000313" key="11">
    <source>
        <dbReference type="Proteomes" id="UP001108240"/>
    </source>
</evidence>
<reference evidence="10" key="2">
    <citation type="submission" date="2025-09" db="UniProtKB">
        <authorList>
            <consortium name="Ensembl"/>
        </authorList>
    </citation>
    <scope>IDENTIFICATION</scope>
</reference>
<feature type="transmembrane region" description="Helical" evidence="8">
    <location>
        <begin position="30"/>
        <end position="52"/>
    </location>
</feature>
<evidence type="ECO:0000256" key="1">
    <source>
        <dbReference type="ARBA" id="ARBA00004141"/>
    </source>
</evidence>
<accession>A0A9J8BB48</accession>
<keyword evidence="4" id="KW-0378">Hydrolase</keyword>
<protein>
    <submittedName>
        <fullName evidence="10">Glycerophosphodiester phosphodiesterase domain containing 2</fullName>
    </submittedName>
</protein>
<dbReference type="AlphaFoldDB" id="A0A9J8BB48"/>
<comment type="subcellular location">
    <subcellularLocation>
        <location evidence="1">Membrane</location>
        <topology evidence="1">Multi-pass membrane protein</topology>
    </subcellularLocation>
</comment>
<organism evidence="10 11">
    <name type="scientific">Cyprinus carpio carpio</name>
    <dbReference type="NCBI Taxonomy" id="630221"/>
    <lineage>
        <taxon>Eukaryota</taxon>
        <taxon>Metazoa</taxon>
        <taxon>Chordata</taxon>
        <taxon>Craniata</taxon>
        <taxon>Vertebrata</taxon>
        <taxon>Euteleostomi</taxon>
        <taxon>Actinopterygii</taxon>
        <taxon>Neopterygii</taxon>
        <taxon>Teleostei</taxon>
        <taxon>Ostariophysi</taxon>
        <taxon>Cypriniformes</taxon>
        <taxon>Cyprinidae</taxon>
        <taxon>Cyprininae</taxon>
        <taxon>Cyprinus</taxon>
    </lineage>
</organism>
<dbReference type="InterPro" id="IPR017946">
    <property type="entry name" value="PLC-like_Pdiesterase_TIM-brl"/>
</dbReference>
<dbReference type="GO" id="GO:0006629">
    <property type="term" value="P:lipid metabolic process"/>
    <property type="evidence" value="ECO:0007669"/>
    <property type="project" value="InterPro"/>
</dbReference>
<dbReference type="PANTHER" id="PTHR23344:SF1">
    <property type="entry name" value="GLYCEROPHOSPHOINOSITOL INOSITOLPHOSPHODIESTERASE GDPD2"/>
    <property type="match status" value="1"/>
</dbReference>
<evidence type="ECO:0000256" key="4">
    <source>
        <dbReference type="ARBA" id="ARBA00022801"/>
    </source>
</evidence>
<evidence type="ECO:0000256" key="6">
    <source>
        <dbReference type="ARBA" id="ARBA00023136"/>
    </source>
</evidence>
<dbReference type="InterPro" id="IPR030395">
    <property type="entry name" value="GP_PDE_dom"/>
</dbReference>
<evidence type="ECO:0000256" key="3">
    <source>
        <dbReference type="ARBA" id="ARBA00022692"/>
    </source>
</evidence>
<dbReference type="GeneTree" id="ENSGT00940000159625"/>
<dbReference type="PROSITE" id="PS51704">
    <property type="entry name" value="GP_PDE"/>
    <property type="match status" value="1"/>
</dbReference>
<dbReference type="Ensembl" id="ENSCCRT00000198617.1">
    <property type="protein sequence ID" value="ENSCCRP00000154277.1"/>
    <property type="gene ID" value="ENSCCRG00000054295.1"/>
</dbReference>
<dbReference type="GO" id="GO:0008889">
    <property type="term" value="F:glycerophosphodiester phosphodiesterase activity"/>
    <property type="evidence" value="ECO:0007669"/>
    <property type="project" value="TreeGrafter"/>
</dbReference>
<evidence type="ECO:0000256" key="8">
    <source>
        <dbReference type="SAM" id="Phobius"/>
    </source>
</evidence>
<feature type="transmembrane region" description="Helical" evidence="8">
    <location>
        <begin position="145"/>
        <end position="166"/>
    </location>
</feature>
<keyword evidence="7" id="KW-0325">Glycoprotein</keyword>
<evidence type="ECO:0000313" key="10">
    <source>
        <dbReference type="Ensembl" id="ENSCCRP00000154277.1"/>
    </source>
</evidence>
<evidence type="ECO:0000259" key="9">
    <source>
        <dbReference type="PROSITE" id="PS51704"/>
    </source>
</evidence>
<keyword evidence="3 8" id="KW-0812">Transmembrane</keyword>
<feature type="transmembrane region" description="Helical" evidence="8">
    <location>
        <begin position="451"/>
        <end position="469"/>
    </location>
</feature>
<dbReference type="SUPFAM" id="SSF51695">
    <property type="entry name" value="PLC-like phosphodiesterases"/>
    <property type="match status" value="1"/>
</dbReference>
<feature type="transmembrane region" description="Helical" evidence="8">
    <location>
        <begin position="112"/>
        <end position="133"/>
    </location>
</feature>
<keyword evidence="6 8" id="KW-0472">Membrane</keyword>
<evidence type="ECO:0000256" key="5">
    <source>
        <dbReference type="ARBA" id="ARBA00022989"/>
    </source>
</evidence>
<dbReference type="Proteomes" id="UP001108240">
    <property type="component" value="Unplaced"/>
</dbReference>
<feature type="transmembrane region" description="Helical" evidence="8">
    <location>
        <begin position="72"/>
        <end position="100"/>
    </location>
</feature>
<dbReference type="GO" id="GO:0005886">
    <property type="term" value="C:plasma membrane"/>
    <property type="evidence" value="ECO:0007669"/>
    <property type="project" value="TreeGrafter"/>
</dbReference>
<name>A0A9J8BB48_CYPCA</name>
<sequence length="491" mass="56300">MISISRTCLRGIYSCHWNGQTRDRNRPCCWLSFLSFVSILALSWMYVCFIAFNDHNDVNWQAFKTLKKWVNWYMIVMVVSAVLATYCLLLLVFGLLHLAIREPLDLHWLHKATAPFLQLGAVVALTLISWLVFQSYHTAQTAACKVFIMMTFLVVSAAVFLCPLAICSPCITNNLPPKPALVGHRGAPMLAPENTMMSFRKSMECGVVAFETDVQLSKDMKPFLMHDNGPSFLLRTTDVKEKFPGRDADMHTNFTLQELQTLNAGEWFVRTDPFESVSSLSKEEKREADNQTVPTLSELLVMAKKHNVSLIFDLKNEKNSTGFHNSDSYYTAETIKKSGILPDQIWWLPPEYRHDVRKVTPGFKQVYNNVQEMYADGGSFLNMKYSSLRAHEISELRKNNVSVNLWGVNERWLFSLLWCSGASSVTTNACHILKSMSKPDWHLEPNMYKGIWISVDVISLLLMFGLFLWQRRRNHVFRQNLSERSVPLLSL</sequence>